<dbReference type="Pfam" id="PF00881">
    <property type="entry name" value="Nitroreductase"/>
    <property type="match status" value="1"/>
</dbReference>
<feature type="domain" description="Nitroreductase" evidence="6">
    <location>
        <begin position="26"/>
        <end position="213"/>
    </location>
</feature>
<accession>A0A972NK99</accession>
<keyword evidence="8" id="KW-1185">Reference proteome</keyword>
<gene>
    <name evidence="7" type="ORF">GNZ13_10375</name>
</gene>
<evidence type="ECO:0000256" key="4">
    <source>
        <dbReference type="ARBA" id="ARBA00022643"/>
    </source>
</evidence>
<organism evidence="7 8">
    <name type="scientific">Paraburkholderia elongata</name>
    <dbReference type="NCBI Taxonomy" id="2675747"/>
    <lineage>
        <taxon>Bacteria</taxon>
        <taxon>Pseudomonadati</taxon>
        <taxon>Pseudomonadota</taxon>
        <taxon>Betaproteobacteria</taxon>
        <taxon>Burkholderiales</taxon>
        <taxon>Burkholderiaceae</taxon>
        <taxon>Paraburkholderia</taxon>
    </lineage>
</organism>
<evidence type="ECO:0000256" key="2">
    <source>
        <dbReference type="ARBA" id="ARBA00007118"/>
    </source>
</evidence>
<comment type="caution">
    <text evidence="7">The sequence shown here is derived from an EMBL/GenBank/DDBJ whole genome shotgun (WGS) entry which is preliminary data.</text>
</comment>
<evidence type="ECO:0000256" key="3">
    <source>
        <dbReference type="ARBA" id="ARBA00022630"/>
    </source>
</evidence>
<dbReference type="PANTHER" id="PTHR43673:SF2">
    <property type="entry name" value="NITROREDUCTASE"/>
    <property type="match status" value="1"/>
</dbReference>
<evidence type="ECO:0000313" key="8">
    <source>
        <dbReference type="Proteomes" id="UP000655523"/>
    </source>
</evidence>
<dbReference type="InterPro" id="IPR029479">
    <property type="entry name" value="Nitroreductase"/>
</dbReference>
<evidence type="ECO:0000313" key="7">
    <source>
        <dbReference type="EMBL" id="NPT55008.1"/>
    </source>
</evidence>
<dbReference type="GO" id="GO:0016491">
    <property type="term" value="F:oxidoreductase activity"/>
    <property type="evidence" value="ECO:0007669"/>
    <property type="project" value="UniProtKB-KW"/>
</dbReference>
<keyword evidence="5" id="KW-0560">Oxidoreductase</keyword>
<comment type="cofactor">
    <cofactor evidence="1">
        <name>FMN</name>
        <dbReference type="ChEBI" id="CHEBI:58210"/>
    </cofactor>
</comment>
<dbReference type="Proteomes" id="UP000655523">
    <property type="component" value="Unassembled WGS sequence"/>
</dbReference>
<dbReference type="PANTHER" id="PTHR43673">
    <property type="entry name" value="NAD(P)H NITROREDUCTASE YDGI-RELATED"/>
    <property type="match status" value="1"/>
</dbReference>
<dbReference type="CDD" id="cd02136">
    <property type="entry name" value="PnbA_NfnB-like"/>
    <property type="match status" value="1"/>
</dbReference>
<protein>
    <submittedName>
        <fullName evidence="7">Nitroreductase</fullName>
    </submittedName>
</protein>
<proteinExistence type="inferred from homology"/>
<keyword evidence="3" id="KW-0285">Flavoprotein</keyword>
<dbReference type="AlphaFoldDB" id="A0A972NK99"/>
<dbReference type="RefSeq" id="WP_172163171.1">
    <property type="nucleotide sequence ID" value="NZ_WOEZ01000044.1"/>
</dbReference>
<dbReference type="EMBL" id="WOEZ01000044">
    <property type="protein sequence ID" value="NPT55008.1"/>
    <property type="molecule type" value="Genomic_DNA"/>
</dbReference>
<evidence type="ECO:0000259" key="6">
    <source>
        <dbReference type="Pfam" id="PF00881"/>
    </source>
</evidence>
<name>A0A972NK99_9BURK</name>
<evidence type="ECO:0000256" key="1">
    <source>
        <dbReference type="ARBA" id="ARBA00001917"/>
    </source>
</evidence>
<evidence type="ECO:0000256" key="5">
    <source>
        <dbReference type="ARBA" id="ARBA00023002"/>
    </source>
</evidence>
<dbReference type="Gene3D" id="3.40.109.10">
    <property type="entry name" value="NADH Oxidase"/>
    <property type="match status" value="1"/>
</dbReference>
<sequence length="241" mass="26510">MYTDILEAVETGSQSHLDACIVDTVIRSRRAIRAFRPDAVSKDDIVEILDVARTAPSNSNTQPWNVHVLHGRAKLELSEALGQAHVADDCPPLQHLPNPLPEVCRSWQEDFGARYYGALGIDKADVASRARATGRNFDFFGAPVGFIFTIDARLKKYSWLDCGIFLQTLMLAARARGLDTCAQVSFARYQTVIAQKLKLEPGFDVVCGMSLGYADENSVVNKLGLPRATVEQFATFLGFDG</sequence>
<keyword evidence="4" id="KW-0288">FMN</keyword>
<reference evidence="7 8" key="1">
    <citation type="submission" date="2019-11" db="EMBL/GenBank/DDBJ databases">
        <title>Metabolism of dissolved organic matter in forest soils.</title>
        <authorList>
            <person name="Cyle K.T."/>
            <person name="Wilhelm R.C."/>
            <person name="Martinez C.E."/>
        </authorList>
    </citation>
    <scope>NUCLEOTIDE SEQUENCE [LARGE SCALE GENOMIC DNA]</scope>
    <source>
        <strain evidence="7 8">5N</strain>
    </source>
</reference>
<dbReference type="InterPro" id="IPR000415">
    <property type="entry name" value="Nitroreductase-like"/>
</dbReference>
<comment type="similarity">
    <text evidence="2">Belongs to the nitroreductase family.</text>
</comment>
<dbReference type="SUPFAM" id="SSF55469">
    <property type="entry name" value="FMN-dependent nitroreductase-like"/>
    <property type="match status" value="1"/>
</dbReference>